<keyword evidence="2" id="KW-1185">Reference proteome</keyword>
<accession>A0A9N9GDK7</accession>
<protein>
    <submittedName>
        <fullName evidence="1">8156_t:CDS:1</fullName>
    </submittedName>
</protein>
<proteinExistence type="predicted"/>
<evidence type="ECO:0000313" key="1">
    <source>
        <dbReference type="EMBL" id="CAG8599767.1"/>
    </source>
</evidence>
<organism evidence="1 2">
    <name type="scientific">Racocetra fulgida</name>
    <dbReference type="NCBI Taxonomy" id="60492"/>
    <lineage>
        <taxon>Eukaryota</taxon>
        <taxon>Fungi</taxon>
        <taxon>Fungi incertae sedis</taxon>
        <taxon>Mucoromycota</taxon>
        <taxon>Glomeromycotina</taxon>
        <taxon>Glomeromycetes</taxon>
        <taxon>Diversisporales</taxon>
        <taxon>Gigasporaceae</taxon>
        <taxon>Racocetra</taxon>
    </lineage>
</organism>
<comment type="caution">
    <text evidence="1">The sequence shown here is derived from an EMBL/GenBank/DDBJ whole genome shotgun (WGS) entry which is preliminary data.</text>
</comment>
<name>A0A9N9GDK7_9GLOM</name>
<evidence type="ECO:0000313" key="2">
    <source>
        <dbReference type="Proteomes" id="UP000789396"/>
    </source>
</evidence>
<dbReference type="Proteomes" id="UP000789396">
    <property type="component" value="Unassembled WGS sequence"/>
</dbReference>
<dbReference type="AlphaFoldDB" id="A0A9N9GDK7"/>
<dbReference type="EMBL" id="CAJVPZ010008611">
    <property type="protein sequence ID" value="CAG8599767.1"/>
    <property type="molecule type" value="Genomic_DNA"/>
</dbReference>
<gene>
    <name evidence="1" type="ORF">RFULGI_LOCUS6556</name>
</gene>
<feature type="non-terminal residue" evidence="1">
    <location>
        <position position="168"/>
    </location>
</feature>
<reference evidence="1" key="1">
    <citation type="submission" date="2021-06" db="EMBL/GenBank/DDBJ databases">
        <authorList>
            <person name="Kallberg Y."/>
            <person name="Tangrot J."/>
            <person name="Rosling A."/>
        </authorList>
    </citation>
    <scope>NUCLEOTIDE SEQUENCE</scope>
    <source>
        <strain evidence="1">IN212</strain>
    </source>
</reference>
<sequence>NVKTWKNFGKCDQAARTYLAVSATSTPSERLFSDCEKDKIHEIVGSEYKGLDIDEELKKLLNNDKYKLTWIRYEFKNVKLIGRGGFATVFSAIWERKLNEYVPFESIQFYNDLIKSYYDEEIPENISGSDELSEILKKYSSRFSELNRSQPINIDYEYKDEDLDLQIL</sequence>